<evidence type="ECO:0000313" key="5">
    <source>
        <dbReference type="EMBL" id="MFB9712814.1"/>
    </source>
</evidence>
<sequence>MNTVLTTRNISKSFGSGSGAAPVDVLKGISLSVQLGEMVTIVGPSGSGKSTLMQCMSGLDAVTAGEVTIAGTDIGALDPDQAAEFRRDNIAFVFQSYNLIPAFTAFDNVALAMRMSRGTVDRTAVTSALNSVGLGEVSDRRPGQLSGGQQQRVAIARALATSPHLLFADEPTGALDSEAGSRVLRLLRDYASEGRSVVMVTHDLEAAALGDRVLVMRDGQIHGELHSPTVTDVLDAVEHARRS</sequence>
<gene>
    <name evidence="5" type="ORF">ACFFPI_01415</name>
</gene>
<dbReference type="GO" id="GO:0005524">
    <property type="term" value="F:ATP binding"/>
    <property type="evidence" value="ECO:0007669"/>
    <property type="project" value="UniProtKB-KW"/>
</dbReference>
<evidence type="ECO:0000256" key="2">
    <source>
        <dbReference type="ARBA" id="ARBA00022741"/>
    </source>
</evidence>
<organism evidence="5 6">
    <name type="scientific">Arthrobacter methylotrophus</name>
    <dbReference type="NCBI Taxonomy" id="121291"/>
    <lineage>
        <taxon>Bacteria</taxon>
        <taxon>Bacillati</taxon>
        <taxon>Actinomycetota</taxon>
        <taxon>Actinomycetes</taxon>
        <taxon>Micrococcales</taxon>
        <taxon>Micrococcaceae</taxon>
        <taxon>Arthrobacter</taxon>
    </lineage>
</organism>
<dbReference type="Gene3D" id="3.40.50.300">
    <property type="entry name" value="P-loop containing nucleotide triphosphate hydrolases"/>
    <property type="match status" value="1"/>
</dbReference>
<dbReference type="PANTHER" id="PTHR24220:SF685">
    <property type="entry name" value="ABC TRANSPORTER RELATED"/>
    <property type="match status" value="1"/>
</dbReference>
<dbReference type="RefSeq" id="WP_345049380.1">
    <property type="nucleotide sequence ID" value="NZ_BAABED010000001.1"/>
</dbReference>
<dbReference type="PROSITE" id="PS50893">
    <property type="entry name" value="ABC_TRANSPORTER_2"/>
    <property type="match status" value="1"/>
</dbReference>
<dbReference type="InterPro" id="IPR017911">
    <property type="entry name" value="MacB-like_ATP-bd"/>
</dbReference>
<evidence type="ECO:0000259" key="4">
    <source>
        <dbReference type="PROSITE" id="PS50893"/>
    </source>
</evidence>
<dbReference type="InterPro" id="IPR003593">
    <property type="entry name" value="AAA+_ATPase"/>
</dbReference>
<dbReference type="InterPro" id="IPR015854">
    <property type="entry name" value="ABC_transpr_LolD-like"/>
</dbReference>
<keyword evidence="1" id="KW-0813">Transport</keyword>
<keyword evidence="2" id="KW-0547">Nucleotide-binding</keyword>
<proteinExistence type="predicted"/>
<dbReference type="InterPro" id="IPR017871">
    <property type="entry name" value="ABC_transporter-like_CS"/>
</dbReference>
<evidence type="ECO:0000256" key="1">
    <source>
        <dbReference type="ARBA" id="ARBA00022448"/>
    </source>
</evidence>
<evidence type="ECO:0000313" key="6">
    <source>
        <dbReference type="Proteomes" id="UP001589536"/>
    </source>
</evidence>
<comment type="caution">
    <text evidence="5">The sequence shown here is derived from an EMBL/GenBank/DDBJ whole genome shotgun (WGS) entry which is preliminary data.</text>
</comment>
<protein>
    <submittedName>
        <fullName evidence="5">ABC transporter ATP-binding protein</fullName>
    </submittedName>
</protein>
<feature type="domain" description="ABC transporter" evidence="4">
    <location>
        <begin position="5"/>
        <end position="243"/>
    </location>
</feature>
<dbReference type="SMART" id="SM00382">
    <property type="entry name" value="AAA"/>
    <property type="match status" value="1"/>
</dbReference>
<evidence type="ECO:0000256" key="3">
    <source>
        <dbReference type="ARBA" id="ARBA00022840"/>
    </source>
</evidence>
<keyword evidence="6" id="KW-1185">Reference proteome</keyword>
<dbReference type="PROSITE" id="PS00211">
    <property type="entry name" value="ABC_TRANSPORTER_1"/>
    <property type="match status" value="1"/>
</dbReference>
<reference evidence="5 6" key="1">
    <citation type="submission" date="2024-09" db="EMBL/GenBank/DDBJ databases">
        <authorList>
            <person name="Sun Q."/>
            <person name="Mori K."/>
        </authorList>
    </citation>
    <scope>NUCLEOTIDE SEQUENCE [LARGE SCALE GENOMIC DNA]</scope>
    <source>
        <strain evidence="5 6">JCM 13519</strain>
    </source>
</reference>
<dbReference type="InterPro" id="IPR003439">
    <property type="entry name" value="ABC_transporter-like_ATP-bd"/>
</dbReference>
<dbReference type="Proteomes" id="UP001589536">
    <property type="component" value="Unassembled WGS sequence"/>
</dbReference>
<keyword evidence="3 5" id="KW-0067">ATP-binding</keyword>
<dbReference type="SUPFAM" id="SSF52540">
    <property type="entry name" value="P-loop containing nucleoside triphosphate hydrolases"/>
    <property type="match status" value="1"/>
</dbReference>
<dbReference type="InterPro" id="IPR027417">
    <property type="entry name" value="P-loop_NTPase"/>
</dbReference>
<dbReference type="Pfam" id="PF00005">
    <property type="entry name" value="ABC_tran"/>
    <property type="match status" value="1"/>
</dbReference>
<dbReference type="PANTHER" id="PTHR24220">
    <property type="entry name" value="IMPORT ATP-BINDING PROTEIN"/>
    <property type="match status" value="1"/>
</dbReference>
<accession>A0ABV5UJX0</accession>
<dbReference type="EMBL" id="JBHMBH010000006">
    <property type="protein sequence ID" value="MFB9712814.1"/>
    <property type="molecule type" value="Genomic_DNA"/>
</dbReference>
<dbReference type="CDD" id="cd03255">
    <property type="entry name" value="ABC_MJ0796_LolCDE_FtsE"/>
    <property type="match status" value="1"/>
</dbReference>
<name>A0ABV5UJX0_9MICC</name>